<dbReference type="InterPro" id="IPR041664">
    <property type="entry name" value="AAA_16"/>
</dbReference>
<dbReference type="GO" id="GO:0006355">
    <property type="term" value="P:regulation of DNA-templated transcription"/>
    <property type="evidence" value="ECO:0007669"/>
    <property type="project" value="InterPro"/>
</dbReference>
<dbReference type="CDD" id="cd06170">
    <property type="entry name" value="LuxR_C_like"/>
    <property type="match status" value="1"/>
</dbReference>
<dbReference type="GO" id="GO:0005524">
    <property type="term" value="F:ATP binding"/>
    <property type="evidence" value="ECO:0007669"/>
    <property type="project" value="UniProtKB-KW"/>
</dbReference>
<keyword evidence="2" id="KW-0067">ATP-binding</keyword>
<protein>
    <recommendedName>
        <fullName evidence="3">HTH luxR-type domain-containing protein</fullName>
    </recommendedName>
</protein>
<dbReference type="Gene3D" id="1.25.40.10">
    <property type="entry name" value="Tetratricopeptide repeat domain"/>
    <property type="match status" value="1"/>
</dbReference>
<dbReference type="InterPro" id="IPR027417">
    <property type="entry name" value="P-loop_NTPase"/>
</dbReference>
<dbReference type="GO" id="GO:0005737">
    <property type="term" value="C:cytoplasm"/>
    <property type="evidence" value="ECO:0007669"/>
    <property type="project" value="TreeGrafter"/>
</dbReference>
<evidence type="ECO:0000313" key="5">
    <source>
        <dbReference type="Proteomes" id="UP000192448"/>
    </source>
</evidence>
<comment type="caution">
    <text evidence="4">The sequence shown here is derived from an EMBL/GenBank/DDBJ whole genome shotgun (WGS) entry which is preliminary data.</text>
</comment>
<dbReference type="InterPro" id="IPR036388">
    <property type="entry name" value="WH-like_DNA-bd_sf"/>
</dbReference>
<gene>
    <name evidence="4" type="ORF">BST13_08850</name>
</gene>
<dbReference type="SUPFAM" id="SSF48452">
    <property type="entry name" value="TPR-like"/>
    <property type="match status" value="1"/>
</dbReference>
<dbReference type="InterPro" id="IPR000792">
    <property type="entry name" value="Tscrpt_reg_LuxR_C"/>
</dbReference>
<dbReference type="PROSITE" id="PS00622">
    <property type="entry name" value="HTH_LUXR_1"/>
    <property type="match status" value="1"/>
</dbReference>
<dbReference type="Gene3D" id="1.10.10.10">
    <property type="entry name" value="Winged helix-like DNA-binding domain superfamily/Winged helix DNA-binding domain"/>
    <property type="match status" value="1"/>
</dbReference>
<dbReference type="PANTHER" id="PTHR16305:SF35">
    <property type="entry name" value="TRANSCRIPTIONAL ACTIVATOR DOMAIN"/>
    <property type="match status" value="1"/>
</dbReference>
<accession>A0A1X0B4I4</accession>
<dbReference type="Pfam" id="PF00196">
    <property type="entry name" value="GerE"/>
    <property type="match status" value="1"/>
</dbReference>
<dbReference type="InterPro" id="IPR003593">
    <property type="entry name" value="AAA+_ATPase"/>
</dbReference>
<dbReference type="AlphaFoldDB" id="A0A1X0B4I4"/>
<dbReference type="RefSeq" id="WP_083162706.1">
    <property type="nucleotide sequence ID" value="NZ_MVHF01000006.1"/>
</dbReference>
<dbReference type="SUPFAM" id="SSF52540">
    <property type="entry name" value="P-loop containing nucleoside triphosphate hydrolases"/>
    <property type="match status" value="1"/>
</dbReference>
<dbReference type="SMART" id="SM00421">
    <property type="entry name" value="HTH_LUXR"/>
    <property type="match status" value="1"/>
</dbReference>
<sequence>MTAIPTLPVVGRGKLVRLVTAVASGAAGAPRAIILAGEPGIGKSTLLRHAMAEVPAATRVLFAGGTEPDQVPPFTALAELIRPIVDRVSALPAEFRDVLTDVLGTRADSATLGPALIQQAVLALLAAAAAQHPLLLALDDFDRFEPDSRQVLTYVIGRVPHLPIRMLMSARRVDLLCGIDRSVVVVEVTPLSDAESADVIEAQSVVPDASVRGEIIRWSGGNPLALIESARFYGKSGSASFRGNHMVGSGFANTLFAAQLGALPADARRLALFAAAGAGYETIDTITAAAGFGTELARWEPALAAGLVAIGDDRRVRFSHPLLRTIAYSEGDLDERRAAHVALAASPHLDVSCRAWHLAAAASGPDEMVAALLEQGADQSQQRGGYLEVARALQRAGELSPGCADAARRFTLASAAANFGGDPAWALSLSASAIRSSTDSEIVGHAALTRASILVQSARPTEAAELVRSILDGSRPANTRLRLALMYVAASAAYYSGDLVHRRNLRRWLDETAGDVLGESAFPTPLPAESGPLQRAYVAMYADSAATPYSRPAPWNRRWLQPMSAPVEPYRRLIVGAMAYATEDSGMAVTELREGIEQLKSAGGMRGFTYAMAALGWALHDTGRWSELQKLLDETETLCAVYDLALLHAESSATRAHLLACLGDVEGAETALRAAARIRADNGGAATAVALVRATGWNALTRGDFEGAYHTFRRLFDADGEPVHFVLSHRGIADLAWAGARSGHGDEIRPLVVSIGRQMGSNPPVRLRLLRHQALALTTSTHLAERHYRLAVFDPAGDQWPMERARARLHYGEWLRRVRRPAEARTQLTAALEVFDRLGAVPFAKITRAELRAAGVTASASSSAVEGMGSLTAQERQIVAMAASGLTNREIAQRLNLSPRTIASHLYNVYPKLGVSRRHQLRDVVTDGPQP</sequence>
<dbReference type="PRINTS" id="PR00038">
    <property type="entry name" value="HTHLUXR"/>
</dbReference>
<dbReference type="PROSITE" id="PS50043">
    <property type="entry name" value="HTH_LUXR_2"/>
    <property type="match status" value="1"/>
</dbReference>
<keyword evidence="5" id="KW-1185">Reference proteome</keyword>
<dbReference type="STRING" id="1927124.BST13_08850"/>
<dbReference type="GO" id="GO:0004016">
    <property type="term" value="F:adenylate cyclase activity"/>
    <property type="evidence" value="ECO:0007669"/>
    <property type="project" value="TreeGrafter"/>
</dbReference>
<evidence type="ECO:0000256" key="1">
    <source>
        <dbReference type="ARBA" id="ARBA00022741"/>
    </source>
</evidence>
<dbReference type="EMBL" id="MVHF01000006">
    <property type="protein sequence ID" value="ORA37241.1"/>
    <property type="molecule type" value="Genomic_DNA"/>
</dbReference>
<evidence type="ECO:0000256" key="2">
    <source>
        <dbReference type="ARBA" id="ARBA00022840"/>
    </source>
</evidence>
<dbReference type="SUPFAM" id="SSF46894">
    <property type="entry name" value="C-terminal effector domain of the bipartite response regulators"/>
    <property type="match status" value="1"/>
</dbReference>
<keyword evidence="1" id="KW-0547">Nucleotide-binding</keyword>
<evidence type="ECO:0000259" key="3">
    <source>
        <dbReference type="PROSITE" id="PS50043"/>
    </source>
</evidence>
<dbReference type="GO" id="GO:0003677">
    <property type="term" value="F:DNA binding"/>
    <property type="evidence" value="ECO:0007669"/>
    <property type="project" value="InterPro"/>
</dbReference>
<dbReference type="InterPro" id="IPR011990">
    <property type="entry name" value="TPR-like_helical_dom_sf"/>
</dbReference>
<dbReference type="OrthoDB" id="134933at2"/>
<dbReference type="Proteomes" id="UP000192448">
    <property type="component" value="Unassembled WGS sequence"/>
</dbReference>
<evidence type="ECO:0000313" key="4">
    <source>
        <dbReference type="EMBL" id="ORA37241.1"/>
    </source>
</evidence>
<dbReference type="Pfam" id="PF13191">
    <property type="entry name" value="AAA_16"/>
    <property type="match status" value="1"/>
</dbReference>
<proteinExistence type="predicted"/>
<dbReference type="PANTHER" id="PTHR16305">
    <property type="entry name" value="TESTICULAR SOLUBLE ADENYLYL CYCLASE"/>
    <property type="match status" value="1"/>
</dbReference>
<reference evidence="4 5" key="1">
    <citation type="submission" date="2017-02" db="EMBL/GenBank/DDBJ databases">
        <title>The new phylogeny of genus Mycobacterium.</title>
        <authorList>
            <person name="Tortoli E."/>
            <person name="Trovato A."/>
            <person name="Cirillo D.M."/>
        </authorList>
    </citation>
    <scope>NUCLEOTIDE SEQUENCE [LARGE SCALE GENOMIC DNA]</scope>
    <source>
        <strain evidence="4 5">RW6</strain>
    </source>
</reference>
<dbReference type="InterPro" id="IPR016032">
    <property type="entry name" value="Sig_transdc_resp-reg_C-effctor"/>
</dbReference>
<dbReference type="Gene3D" id="3.40.50.300">
    <property type="entry name" value="P-loop containing nucleotide triphosphate hydrolases"/>
    <property type="match status" value="1"/>
</dbReference>
<dbReference type="SMART" id="SM00382">
    <property type="entry name" value="AAA"/>
    <property type="match status" value="1"/>
</dbReference>
<feature type="domain" description="HTH luxR-type" evidence="3">
    <location>
        <begin position="864"/>
        <end position="929"/>
    </location>
</feature>
<organism evidence="4 5">
    <name type="scientific">Mycobacterium aquaticum</name>
    <dbReference type="NCBI Taxonomy" id="1927124"/>
    <lineage>
        <taxon>Bacteria</taxon>
        <taxon>Bacillati</taxon>
        <taxon>Actinomycetota</taxon>
        <taxon>Actinomycetes</taxon>
        <taxon>Mycobacteriales</taxon>
        <taxon>Mycobacteriaceae</taxon>
        <taxon>Mycobacterium</taxon>
    </lineage>
</organism>
<name>A0A1X0B4I4_9MYCO</name>